<dbReference type="RefSeq" id="WP_184249061.1">
    <property type="nucleotide sequence ID" value="NZ_JACHLR010000021.1"/>
</dbReference>
<evidence type="ECO:0000313" key="1">
    <source>
        <dbReference type="EMBL" id="MBB4860388.1"/>
    </source>
</evidence>
<gene>
    <name evidence="1" type="ORF">HNO88_003731</name>
</gene>
<reference evidence="1 2" key="1">
    <citation type="submission" date="2020-08" db="EMBL/GenBank/DDBJ databases">
        <title>Functional genomics of gut bacteria from endangered species of beetles.</title>
        <authorList>
            <person name="Carlos-Shanley C."/>
        </authorList>
    </citation>
    <scope>NUCLEOTIDE SEQUENCE [LARGE SCALE GENOMIC DNA]</scope>
    <source>
        <strain evidence="1 2">S00245</strain>
    </source>
</reference>
<dbReference type="AlphaFoldDB" id="A0A7W7KE34"/>
<keyword evidence="2" id="KW-1185">Reference proteome</keyword>
<dbReference type="EMBL" id="JACHLR010000021">
    <property type="protein sequence ID" value="MBB4860388.1"/>
    <property type="molecule type" value="Genomic_DNA"/>
</dbReference>
<comment type="caution">
    <text evidence="1">The sequence shown here is derived from an EMBL/GenBank/DDBJ whole genome shotgun (WGS) entry which is preliminary data.</text>
</comment>
<proteinExistence type="predicted"/>
<evidence type="ECO:0000313" key="2">
    <source>
        <dbReference type="Proteomes" id="UP000555448"/>
    </source>
</evidence>
<dbReference type="Proteomes" id="UP000555448">
    <property type="component" value="Unassembled WGS sequence"/>
</dbReference>
<organism evidence="1 2">
    <name type="scientific">Novosphingobium chloroacetimidivorans</name>
    <dbReference type="NCBI Taxonomy" id="1428314"/>
    <lineage>
        <taxon>Bacteria</taxon>
        <taxon>Pseudomonadati</taxon>
        <taxon>Pseudomonadota</taxon>
        <taxon>Alphaproteobacteria</taxon>
        <taxon>Sphingomonadales</taxon>
        <taxon>Sphingomonadaceae</taxon>
        <taxon>Novosphingobium</taxon>
    </lineage>
</organism>
<sequence>MIELQTITLTLADGKPIQVVVAHLAAWIPSDEGTLLLFVGGGTQTVSEDFDLVSEMLNPEQQAGC</sequence>
<name>A0A7W7KE34_9SPHN</name>
<protein>
    <submittedName>
        <fullName evidence="1">Uncharacterized protein</fullName>
    </submittedName>
</protein>
<accession>A0A7W7KE34</accession>